<dbReference type="PRINTS" id="PR00035">
    <property type="entry name" value="HTHGNTR"/>
</dbReference>
<dbReference type="InterPro" id="IPR011663">
    <property type="entry name" value="UTRA"/>
</dbReference>
<accession>A0A2H3NUG0</accession>
<dbReference type="PANTHER" id="PTHR44846">
    <property type="entry name" value="MANNOSYL-D-GLYCERATE TRANSPORT/METABOLISM SYSTEM REPRESSOR MNGR-RELATED"/>
    <property type="match status" value="1"/>
</dbReference>
<dbReference type="InterPro" id="IPR028978">
    <property type="entry name" value="Chorismate_lyase_/UTRA_dom_sf"/>
</dbReference>
<dbReference type="EMBL" id="PDEP01000015">
    <property type="protein sequence ID" value="PEN05181.1"/>
    <property type="molecule type" value="Genomic_DNA"/>
</dbReference>
<evidence type="ECO:0000256" key="2">
    <source>
        <dbReference type="ARBA" id="ARBA00023125"/>
    </source>
</evidence>
<proteinExistence type="predicted"/>
<dbReference type="Gene3D" id="1.10.10.10">
    <property type="entry name" value="Winged helix-like DNA-binding domain superfamily/Winged helix DNA-binding domain"/>
    <property type="match status" value="1"/>
</dbReference>
<dbReference type="GO" id="GO:0003700">
    <property type="term" value="F:DNA-binding transcription factor activity"/>
    <property type="evidence" value="ECO:0007669"/>
    <property type="project" value="InterPro"/>
</dbReference>
<evidence type="ECO:0000313" key="6">
    <source>
        <dbReference type="Proteomes" id="UP000221024"/>
    </source>
</evidence>
<dbReference type="InterPro" id="IPR036388">
    <property type="entry name" value="WH-like_DNA-bd_sf"/>
</dbReference>
<dbReference type="SUPFAM" id="SSF64288">
    <property type="entry name" value="Chorismate lyase-like"/>
    <property type="match status" value="1"/>
</dbReference>
<sequence>MAAPRHEQLSDWLRTRIADGTYAPDEQLPSEHALCDQFDVSRVTVRRALQTLESEGLIYRKQGLGSFVQDQRLRSGLVRLTDFAEDMAQAGIAASSRIEKNAPVDVPAAVAAKLDVEPGAPVRRLDRTRLGDGEPVAFDYTWLPPDYAALIDPYDLTQNTIYSILETEHGIEVRRGRYRIEAVNAPDAVATALHIPPNQAVLLISRLSIDANDAPIYYQQRYYRTDRVAYELELERGTAPTPATAGMPLRDFVPVFSPDNDPA</sequence>
<protein>
    <submittedName>
        <fullName evidence="5">GntR family transcriptional regulator</fullName>
    </submittedName>
</protein>
<dbReference type="Gene3D" id="3.40.1410.10">
    <property type="entry name" value="Chorismate lyase-like"/>
    <property type="match status" value="1"/>
</dbReference>
<dbReference type="FunFam" id="1.10.10.10:FF:000079">
    <property type="entry name" value="GntR family transcriptional regulator"/>
    <property type="match status" value="1"/>
</dbReference>
<evidence type="ECO:0000256" key="1">
    <source>
        <dbReference type="ARBA" id="ARBA00023015"/>
    </source>
</evidence>
<evidence type="ECO:0000259" key="4">
    <source>
        <dbReference type="PROSITE" id="PS50949"/>
    </source>
</evidence>
<dbReference type="AlphaFoldDB" id="A0A2H3NUG0"/>
<comment type="caution">
    <text evidence="5">The sequence shown here is derived from an EMBL/GenBank/DDBJ whole genome shotgun (WGS) entry which is preliminary data.</text>
</comment>
<dbReference type="InterPro" id="IPR050679">
    <property type="entry name" value="Bact_HTH_transcr_reg"/>
</dbReference>
<dbReference type="SUPFAM" id="SSF46785">
    <property type="entry name" value="Winged helix' DNA-binding domain"/>
    <property type="match status" value="1"/>
</dbReference>
<keyword evidence="2" id="KW-0238">DNA-binding</keyword>
<dbReference type="SMART" id="SM00345">
    <property type="entry name" value="HTH_GNTR"/>
    <property type="match status" value="1"/>
</dbReference>
<dbReference type="OrthoDB" id="9815017at2"/>
<dbReference type="RefSeq" id="WP_098063131.1">
    <property type="nucleotide sequence ID" value="NZ_PDEP01000015.1"/>
</dbReference>
<dbReference type="GO" id="GO:0003677">
    <property type="term" value="F:DNA binding"/>
    <property type="evidence" value="ECO:0007669"/>
    <property type="project" value="UniProtKB-KW"/>
</dbReference>
<dbReference type="Pfam" id="PF00392">
    <property type="entry name" value="GntR"/>
    <property type="match status" value="1"/>
</dbReference>
<organism evidence="5 6">
    <name type="scientific">Longimonas halophila</name>
    <dbReference type="NCBI Taxonomy" id="1469170"/>
    <lineage>
        <taxon>Bacteria</taxon>
        <taxon>Pseudomonadati</taxon>
        <taxon>Rhodothermota</taxon>
        <taxon>Rhodothermia</taxon>
        <taxon>Rhodothermales</taxon>
        <taxon>Salisaetaceae</taxon>
        <taxon>Longimonas</taxon>
    </lineage>
</organism>
<dbReference type="GO" id="GO:0045892">
    <property type="term" value="P:negative regulation of DNA-templated transcription"/>
    <property type="evidence" value="ECO:0007669"/>
    <property type="project" value="TreeGrafter"/>
</dbReference>
<keyword evidence="3" id="KW-0804">Transcription</keyword>
<gene>
    <name evidence="5" type="ORF">CRI93_13280</name>
</gene>
<dbReference type="CDD" id="cd07377">
    <property type="entry name" value="WHTH_GntR"/>
    <property type="match status" value="1"/>
</dbReference>
<evidence type="ECO:0000256" key="3">
    <source>
        <dbReference type="ARBA" id="ARBA00023163"/>
    </source>
</evidence>
<name>A0A2H3NUG0_9BACT</name>
<dbReference type="InterPro" id="IPR036390">
    <property type="entry name" value="WH_DNA-bd_sf"/>
</dbReference>
<evidence type="ECO:0000313" key="5">
    <source>
        <dbReference type="EMBL" id="PEN05181.1"/>
    </source>
</evidence>
<dbReference type="Proteomes" id="UP000221024">
    <property type="component" value="Unassembled WGS sequence"/>
</dbReference>
<reference evidence="5 6" key="1">
    <citation type="submission" date="2017-10" db="EMBL/GenBank/DDBJ databases">
        <title>Draft genome of Longimonas halophila.</title>
        <authorList>
            <person name="Goh K.M."/>
            <person name="Shamsir M.S."/>
            <person name="Lim S.W."/>
        </authorList>
    </citation>
    <scope>NUCLEOTIDE SEQUENCE [LARGE SCALE GENOMIC DNA]</scope>
    <source>
        <strain evidence="5 6">KCTC 42399</strain>
    </source>
</reference>
<feature type="domain" description="HTH gntR-type" evidence="4">
    <location>
        <begin position="3"/>
        <end position="71"/>
    </location>
</feature>
<dbReference type="SMART" id="SM00866">
    <property type="entry name" value="UTRA"/>
    <property type="match status" value="1"/>
</dbReference>
<dbReference type="Pfam" id="PF07702">
    <property type="entry name" value="UTRA"/>
    <property type="match status" value="1"/>
</dbReference>
<keyword evidence="1" id="KW-0805">Transcription regulation</keyword>
<dbReference type="PANTHER" id="PTHR44846:SF1">
    <property type="entry name" value="MANNOSYL-D-GLYCERATE TRANSPORT_METABOLISM SYSTEM REPRESSOR MNGR-RELATED"/>
    <property type="match status" value="1"/>
</dbReference>
<dbReference type="PROSITE" id="PS50949">
    <property type="entry name" value="HTH_GNTR"/>
    <property type="match status" value="1"/>
</dbReference>
<dbReference type="InterPro" id="IPR000524">
    <property type="entry name" value="Tscrpt_reg_HTH_GntR"/>
</dbReference>
<keyword evidence="6" id="KW-1185">Reference proteome</keyword>